<keyword evidence="4" id="KW-1185">Reference proteome</keyword>
<organism evidence="3 4">
    <name type="scientific">Limnobaculum allomyrinae</name>
    <dbReference type="NCBI Taxonomy" id="2791986"/>
    <lineage>
        <taxon>Bacteria</taxon>
        <taxon>Pseudomonadati</taxon>
        <taxon>Pseudomonadota</taxon>
        <taxon>Gammaproteobacteria</taxon>
        <taxon>Enterobacterales</taxon>
        <taxon>Budviciaceae</taxon>
        <taxon>Limnobaculum</taxon>
    </lineage>
</organism>
<dbReference type="Proteomes" id="UP001296921">
    <property type="component" value="Unassembled WGS sequence"/>
</dbReference>
<evidence type="ECO:0000313" key="3">
    <source>
        <dbReference type="EMBL" id="MBK5144258.1"/>
    </source>
</evidence>
<gene>
    <name evidence="3" type="ORF">I2494_11105</name>
</gene>
<comment type="caution">
    <text evidence="3">The sequence shown here is derived from an EMBL/GenBank/DDBJ whole genome shotgun (WGS) entry which is preliminary data.</text>
</comment>
<dbReference type="InterPro" id="IPR001387">
    <property type="entry name" value="Cro/C1-type_HTH"/>
</dbReference>
<name>A0ABS1IR92_9GAMM</name>
<evidence type="ECO:0000259" key="2">
    <source>
        <dbReference type="SMART" id="SM00530"/>
    </source>
</evidence>
<feature type="region of interest" description="Disordered" evidence="1">
    <location>
        <begin position="1"/>
        <end position="22"/>
    </location>
</feature>
<protein>
    <submittedName>
        <fullName evidence="3">Helix-turn-helix transcriptional regulator</fullName>
    </submittedName>
</protein>
<feature type="domain" description="HTH cro/C1-type" evidence="2">
    <location>
        <begin position="32"/>
        <end position="85"/>
    </location>
</feature>
<evidence type="ECO:0000313" key="4">
    <source>
        <dbReference type="Proteomes" id="UP001296921"/>
    </source>
</evidence>
<proteinExistence type="predicted"/>
<reference evidence="3 4" key="1">
    <citation type="submission" date="2020-11" db="EMBL/GenBank/DDBJ databases">
        <title>Insectihabitans protaetiae gen. nov. sp. nov. and Insectihabitans allomyrinae sp. nov., isolated from larvae of Protaetia brevitarsis seulensis and Allomyrina dichotoma, respectively.</title>
        <authorList>
            <person name="Lee S.D."/>
            <person name="Byeon Y.-S."/>
            <person name="Kim S.-M."/>
            <person name="Yang H.L."/>
            <person name="Kim I.S."/>
        </authorList>
    </citation>
    <scope>NUCLEOTIDE SEQUENCE [LARGE SCALE GENOMIC DNA]</scope>
    <source>
        <strain evidence="3 4">BWR-B9</strain>
    </source>
</reference>
<dbReference type="SMART" id="SM00530">
    <property type="entry name" value="HTH_XRE"/>
    <property type="match status" value="1"/>
</dbReference>
<accession>A0ABS1IR92</accession>
<dbReference type="EMBL" id="JADRCR010000005">
    <property type="protein sequence ID" value="MBK5144258.1"/>
    <property type="molecule type" value="Genomic_DNA"/>
</dbReference>
<evidence type="ECO:0000256" key="1">
    <source>
        <dbReference type="SAM" id="MobiDB-lite"/>
    </source>
</evidence>
<sequence>MLGSGGRVESNRSHKPWVNDDEQTGLEHFGKRLKKIIDKQSVASFARDCKLSEASVRKYLNSGTVPGIDTVAAISAHTGCSLTWLITGEGEPHIDKTGQVSNRLPDEEIAKWWSTMTEALRVEDRINIITAFQYGGLNAVFKPDLITDNPLKPKARQ</sequence>